<reference evidence="2" key="2">
    <citation type="submission" date="2017-12" db="EMBL/GenBank/DDBJ databases">
        <title>Genome sequence of the Bar-tailed Godwit (Limosa lapponica baueri).</title>
        <authorList>
            <person name="Lima N.C.B."/>
            <person name="Parody-Merino A.M."/>
            <person name="Battley P.F."/>
            <person name="Fidler A.E."/>
            <person name="Prosdocimi F."/>
        </authorList>
    </citation>
    <scope>NUCLEOTIDE SEQUENCE [LARGE SCALE GENOMIC DNA]</scope>
</reference>
<dbReference type="Proteomes" id="UP000233556">
    <property type="component" value="Unassembled WGS sequence"/>
</dbReference>
<organism evidence="1 2">
    <name type="scientific">Limosa lapponica baueri</name>
    <dbReference type="NCBI Taxonomy" id="1758121"/>
    <lineage>
        <taxon>Eukaryota</taxon>
        <taxon>Metazoa</taxon>
        <taxon>Chordata</taxon>
        <taxon>Craniata</taxon>
        <taxon>Vertebrata</taxon>
        <taxon>Euteleostomi</taxon>
        <taxon>Archelosauria</taxon>
        <taxon>Archosauria</taxon>
        <taxon>Dinosauria</taxon>
        <taxon>Saurischia</taxon>
        <taxon>Theropoda</taxon>
        <taxon>Coelurosauria</taxon>
        <taxon>Aves</taxon>
        <taxon>Neognathae</taxon>
        <taxon>Neoaves</taxon>
        <taxon>Charadriiformes</taxon>
        <taxon>Scolopacidae</taxon>
        <taxon>Limosa</taxon>
    </lineage>
</organism>
<evidence type="ECO:0000313" key="1">
    <source>
        <dbReference type="EMBL" id="PKU46714.1"/>
    </source>
</evidence>
<keyword evidence="1" id="KW-0695">RNA-directed DNA polymerase</keyword>
<sequence>MNKELMDNLKEKKEAYRGLKQGQIAWEEYREIVQATRDCVRIATALIELNLDRNIKGNKKSFCSVTALVDKGRATDIIYLDLCKALHTVPYNILVSKSERHGFDGWTTRWIQNWLDSHTQRVAVNGLMSKWQPVMSGIPQESVVGLALFNIFVGDRDSGFECTLSKFASNTNLCGAVNMLEGKNAI</sequence>
<gene>
    <name evidence="1" type="ORF">llap_2962</name>
</gene>
<keyword evidence="1" id="KW-0808">Transferase</keyword>
<name>A0A2I0UKY2_LIMLA</name>
<dbReference type="AlphaFoldDB" id="A0A2I0UKY2"/>
<dbReference type="GO" id="GO:0003964">
    <property type="term" value="F:RNA-directed DNA polymerase activity"/>
    <property type="evidence" value="ECO:0007669"/>
    <property type="project" value="UniProtKB-KW"/>
</dbReference>
<keyword evidence="1" id="KW-0548">Nucleotidyltransferase</keyword>
<dbReference type="OrthoDB" id="416454at2759"/>
<accession>A0A2I0UKY2</accession>
<dbReference type="PANTHER" id="PTHR33332">
    <property type="entry name" value="REVERSE TRANSCRIPTASE DOMAIN-CONTAINING PROTEIN"/>
    <property type="match status" value="1"/>
</dbReference>
<protein>
    <submittedName>
        <fullName evidence="1">Rna-directed dna polymerase from mobile element jockey-like</fullName>
    </submittedName>
</protein>
<evidence type="ECO:0000313" key="2">
    <source>
        <dbReference type="Proteomes" id="UP000233556"/>
    </source>
</evidence>
<keyword evidence="2" id="KW-1185">Reference proteome</keyword>
<reference evidence="2" key="1">
    <citation type="submission" date="2017-11" db="EMBL/GenBank/DDBJ databases">
        <authorList>
            <person name="Lima N.C."/>
            <person name="Parody-Merino A.M."/>
            <person name="Battley P.F."/>
            <person name="Fidler A.E."/>
            <person name="Prosdocimi F."/>
        </authorList>
    </citation>
    <scope>NUCLEOTIDE SEQUENCE [LARGE SCALE GENOMIC DNA]</scope>
</reference>
<dbReference type="EMBL" id="KZ505700">
    <property type="protein sequence ID" value="PKU46714.1"/>
    <property type="molecule type" value="Genomic_DNA"/>
</dbReference>
<proteinExistence type="predicted"/>